<comment type="caution">
    <text evidence="5">The sequence shown here is derived from an EMBL/GenBank/DDBJ whole genome shotgun (WGS) entry which is preliminary data.</text>
</comment>
<feature type="repeat" description="WD" evidence="4">
    <location>
        <begin position="202"/>
        <end position="248"/>
    </location>
</feature>
<reference evidence="5 6" key="1">
    <citation type="journal article" date="2022" name="bioRxiv">
        <title>Genomics of Preaxostyla Flagellates Illuminates Evolutionary Transitions and the Path Towards Mitochondrial Loss.</title>
        <authorList>
            <person name="Novak L.V.F."/>
            <person name="Treitli S.C."/>
            <person name="Pyrih J."/>
            <person name="Halakuc P."/>
            <person name="Pipaliya S.V."/>
            <person name="Vacek V."/>
            <person name="Brzon O."/>
            <person name="Soukal P."/>
            <person name="Eme L."/>
            <person name="Dacks J.B."/>
            <person name="Karnkowska A."/>
            <person name="Elias M."/>
            <person name="Hampl V."/>
        </authorList>
    </citation>
    <scope>NUCLEOTIDE SEQUENCE [LARGE SCALE GENOMIC DNA]</scope>
    <source>
        <strain evidence="5">NAU3</strain>
        <tissue evidence="5">Gut</tissue>
    </source>
</reference>
<evidence type="ECO:0000256" key="2">
    <source>
        <dbReference type="ARBA" id="ARBA00022737"/>
    </source>
</evidence>
<dbReference type="SUPFAM" id="SSF50978">
    <property type="entry name" value="WD40 repeat-like"/>
    <property type="match status" value="1"/>
</dbReference>
<evidence type="ECO:0000313" key="5">
    <source>
        <dbReference type="EMBL" id="KAK2949621.1"/>
    </source>
</evidence>
<sequence>MIITTPAPTITKPIEQKPPELFRTFLPRVPEVSALSWSSDGQFFVVTPVPSQTADSRSRDSQRVHVFDSKQESQTSIDDFDGCGRLFFHPHDLVFCSFMSGQLSITDITSKKTKTVAPLPLGPTSILCWTPEGERIVVCTQESSTLYLQSISRRSGSIPARTEISSIATSAFFSRPDELIVGFVDGSISQYSYPALEKLYTFQGHTGTVSAFVFAPTGNDSPPPFFISSGSDGCICVWEYGSFTVVRVIAKSSAAISSMSLSHNGEFIAYTSADNQTLEIAQTFTGASVYSQQTESVVNAVSWNPKSLKLIYGGKPVHSSKANVHLVVFNEERRLNLDG</sequence>
<dbReference type="PROSITE" id="PS50082">
    <property type="entry name" value="WD_REPEATS_2"/>
    <property type="match status" value="1"/>
</dbReference>
<organism evidence="5 6">
    <name type="scientific">Blattamonas nauphoetae</name>
    <dbReference type="NCBI Taxonomy" id="2049346"/>
    <lineage>
        <taxon>Eukaryota</taxon>
        <taxon>Metamonada</taxon>
        <taxon>Preaxostyla</taxon>
        <taxon>Oxymonadida</taxon>
        <taxon>Blattamonas</taxon>
    </lineage>
</organism>
<gene>
    <name evidence="5" type="ORF">BLNAU_15481</name>
</gene>
<evidence type="ECO:0000256" key="4">
    <source>
        <dbReference type="PROSITE-ProRule" id="PRU00221"/>
    </source>
</evidence>
<dbReference type="Gene3D" id="2.130.10.10">
    <property type="entry name" value="YVTN repeat-like/Quinoprotein amine dehydrogenase"/>
    <property type="match status" value="2"/>
</dbReference>
<comment type="similarity">
    <text evidence="3">Belongs to the THOC3 family.</text>
</comment>
<dbReference type="EMBL" id="JARBJD010000153">
    <property type="protein sequence ID" value="KAK2949621.1"/>
    <property type="molecule type" value="Genomic_DNA"/>
</dbReference>
<dbReference type="Pfam" id="PF00400">
    <property type="entry name" value="WD40"/>
    <property type="match status" value="1"/>
</dbReference>
<proteinExistence type="inferred from homology"/>
<dbReference type="InterPro" id="IPR040132">
    <property type="entry name" value="Tex1/THOC3"/>
</dbReference>
<dbReference type="InterPro" id="IPR015943">
    <property type="entry name" value="WD40/YVTN_repeat-like_dom_sf"/>
</dbReference>
<keyword evidence="1 4" id="KW-0853">WD repeat</keyword>
<dbReference type="InterPro" id="IPR001680">
    <property type="entry name" value="WD40_rpt"/>
</dbReference>
<dbReference type="InterPro" id="IPR036322">
    <property type="entry name" value="WD40_repeat_dom_sf"/>
</dbReference>
<dbReference type="Proteomes" id="UP001281761">
    <property type="component" value="Unassembled WGS sequence"/>
</dbReference>
<evidence type="ECO:0000256" key="1">
    <source>
        <dbReference type="ARBA" id="ARBA00022574"/>
    </source>
</evidence>
<keyword evidence="6" id="KW-1185">Reference proteome</keyword>
<evidence type="ECO:0000313" key="6">
    <source>
        <dbReference type="Proteomes" id="UP001281761"/>
    </source>
</evidence>
<keyword evidence="2" id="KW-0677">Repeat</keyword>
<dbReference type="PANTHER" id="PTHR22839:SF0">
    <property type="entry name" value="THO COMPLEX SUBUNIT 3"/>
    <property type="match status" value="1"/>
</dbReference>
<evidence type="ECO:0000256" key="3">
    <source>
        <dbReference type="ARBA" id="ARBA00046343"/>
    </source>
</evidence>
<protein>
    <submittedName>
        <fullName evidence="5">Uncharacterized protein</fullName>
    </submittedName>
</protein>
<dbReference type="PANTHER" id="PTHR22839">
    <property type="entry name" value="THO COMPLEX SUBUNIT 3 THO3"/>
    <property type="match status" value="1"/>
</dbReference>
<accession>A0ABQ9XCG4</accession>
<name>A0ABQ9XCG4_9EUKA</name>
<dbReference type="SMART" id="SM00320">
    <property type="entry name" value="WD40"/>
    <property type="match status" value="2"/>
</dbReference>